<feature type="active site" description="Proton donor" evidence="7">
    <location>
        <position position="94"/>
    </location>
</feature>
<feature type="binding site" evidence="7">
    <location>
        <begin position="91"/>
        <end position="92"/>
    </location>
    <ligand>
        <name>(2S)-2-hydroxy-3-oxobutyl phosphate</name>
        <dbReference type="ChEBI" id="CHEBI:58830"/>
    </ligand>
</feature>
<evidence type="ECO:0000313" key="9">
    <source>
        <dbReference type="Proteomes" id="UP000199459"/>
    </source>
</evidence>
<dbReference type="PANTHER" id="PTHR21058">
    <property type="entry name" value="6,7-DIMETHYL-8-RIBITYLLUMAZINE SYNTHASE DMRL SYNTHASE LUMAZINE SYNTHASE"/>
    <property type="match status" value="1"/>
</dbReference>
<name>A0A1H8CU42_9PROT</name>
<feature type="binding site" evidence="7">
    <location>
        <position position="119"/>
    </location>
    <ligand>
        <name>5-amino-6-(D-ribitylamino)uracil</name>
        <dbReference type="ChEBI" id="CHEBI:15934"/>
    </ligand>
</feature>
<evidence type="ECO:0000256" key="2">
    <source>
        <dbReference type="ARBA" id="ARBA00007424"/>
    </source>
</evidence>
<dbReference type="GO" id="GO:0009231">
    <property type="term" value="P:riboflavin biosynthetic process"/>
    <property type="evidence" value="ECO:0007669"/>
    <property type="project" value="UniProtKB-UniRule"/>
</dbReference>
<evidence type="ECO:0000256" key="6">
    <source>
        <dbReference type="ARBA" id="ARBA00048785"/>
    </source>
</evidence>
<dbReference type="InterPro" id="IPR002180">
    <property type="entry name" value="LS/RS"/>
</dbReference>
<dbReference type="CDD" id="cd09209">
    <property type="entry name" value="Lumazine_synthase-I"/>
    <property type="match status" value="1"/>
</dbReference>
<dbReference type="RefSeq" id="WP_090629026.1">
    <property type="nucleotide sequence ID" value="NZ_FOCP01000005.1"/>
</dbReference>
<feature type="binding site" evidence="7">
    <location>
        <position position="28"/>
    </location>
    <ligand>
        <name>5-amino-6-(D-ribitylamino)uracil</name>
        <dbReference type="ChEBI" id="CHEBI:15934"/>
    </ligand>
</feature>
<dbReference type="InterPro" id="IPR036467">
    <property type="entry name" value="LS/RS_sf"/>
</dbReference>
<evidence type="ECO:0000256" key="1">
    <source>
        <dbReference type="ARBA" id="ARBA00004917"/>
    </source>
</evidence>
<organism evidence="8 9">
    <name type="scientific">Nitrosomonas marina</name>
    <dbReference type="NCBI Taxonomy" id="917"/>
    <lineage>
        <taxon>Bacteria</taxon>
        <taxon>Pseudomonadati</taxon>
        <taxon>Pseudomonadota</taxon>
        <taxon>Betaproteobacteria</taxon>
        <taxon>Nitrosomonadales</taxon>
        <taxon>Nitrosomonadaceae</taxon>
        <taxon>Nitrosomonas</taxon>
    </lineage>
</organism>
<keyword evidence="4 7" id="KW-0686">Riboflavin biosynthesis</keyword>
<gene>
    <name evidence="7" type="primary">ribH</name>
    <name evidence="8" type="ORF">SAMN05216325_105139</name>
</gene>
<feature type="binding site" evidence="7">
    <location>
        <position position="133"/>
    </location>
    <ligand>
        <name>(2S)-2-hydroxy-3-oxobutyl phosphate</name>
        <dbReference type="ChEBI" id="CHEBI:58830"/>
    </ligand>
</feature>
<dbReference type="HAMAP" id="MF_00178">
    <property type="entry name" value="Lumazine_synth"/>
    <property type="match status" value="1"/>
</dbReference>
<dbReference type="GO" id="GO:0000906">
    <property type="term" value="F:6,7-dimethyl-8-ribityllumazine synthase activity"/>
    <property type="evidence" value="ECO:0007669"/>
    <property type="project" value="UniProtKB-UniRule"/>
</dbReference>
<dbReference type="AlphaFoldDB" id="A0A1H8CU42"/>
<dbReference type="PANTHER" id="PTHR21058:SF0">
    <property type="entry name" value="6,7-DIMETHYL-8-RIBITYLLUMAZINE SYNTHASE"/>
    <property type="match status" value="1"/>
</dbReference>
<feature type="binding site" evidence="7">
    <location>
        <begin position="62"/>
        <end position="64"/>
    </location>
    <ligand>
        <name>5-amino-6-(D-ribitylamino)uracil</name>
        <dbReference type="ChEBI" id="CHEBI:15934"/>
    </ligand>
</feature>
<dbReference type="GO" id="GO:0005829">
    <property type="term" value="C:cytosol"/>
    <property type="evidence" value="ECO:0007669"/>
    <property type="project" value="TreeGrafter"/>
</dbReference>
<comment type="similarity">
    <text evidence="2 7">Belongs to the DMRL synthase family.</text>
</comment>
<dbReference type="OrthoDB" id="9809709at2"/>
<dbReference type="STRING" id="917.SAMN05216326_13513"/>
<sequence length="161" mass="17436">MAYYDDILEFESDLDGEGLRVGIVMSRFNIDIGEGLLGACTAELKNLGVQDADILLVTVPGALEIPASLLKLAYSNQFDVLIALGAVIRGETYHFEVVANESARGIVQVQLETEIPVANGVLTTENEDQSIERMSQKGMEAARAAVEMGNLLIKLDEYSVD</sequence>
<dbReference type="Gene3D" id="3.40.50.960">
    <property type="entry name" value="Lumazine/riboflavin synthase"/>
    <property type="match status" value="1"/>
</dbReference>
<evidence type="ECO:0000256" key="4">
    <source>
        <dbReference type="ARBA" id="ARBA00022619"/>
    </source>
</evidence>
<proteinExistence type="inferred from homology"/>
<comment type="catalytic activity">
    <reaction evidence="6 7">
        <text>(2S)-2-hydroxy-3-oxobutyl phosphate + 5-amino-6-(D-ribitylamino)uracil = 6,7-dimethyl-8-(1-D-ribityl)lumazine + phosphate + 2 H2O + H(+)</text>
        <dbReference type="Rhea" id="RHEA:26152"/>
        <dbReference type="ChEBI" id="CHEBI:15377"/>
        <dbReference type="ChEBI" id="CHEBI:15378"/>
        <dbReference type="ChEBI" id="CHEBI:15934"/>
        <dbReference type="ChEBI" id="CHEBI:43474"/>
        <dbReference type="ChEBI" id="CHEBI:58201"/>
        <dbReference type="ChEBI" id="CHEBI:58830"/>
        <dbReference type="EC" id="2.5.1.78"/>
    </reaction>
</comment>
<protein>
    <recommendedName>
        <fullName evidence="3 7">6,7-dimethyl-8-ribityllumazine synthase</fullName>
        <shortName evidence="7">DMRL synthase</shortName>
        <shortName evidence="7">LS</shortName>
        <shortName evidence="7">Lumazine synthase</shortName>
        <ecNumber evidence="3 7">2.5.1.78</ecNumber>
    </recommendedName>
</protein>
<dbReference type="UniPathway" id="UPA00275">
    <property type="reaction ID" value="UER00404"/>
</dbReference>
<feature type="binding site" evidence="7">
    <location>
        <begin position="86"/>
        <end position="88"/>
    </location>
    <ligand>
        <name>5-amino-6-(D-ribitylamino)uracil</name>
        <dbReference type="ChEBI" id="CHEBI:15934"/>
    </ligand>
</feature>
<keyword evidence="5 7" id="KW-0808">Transferase</keyword>
<dbReference type="EC" id="2.5.1.78" evidence="3 7"/>
<dbReference type="Pfam" id="PF00885">
    <property type="entry name" value="DMRL_synthase"/>
    <property type="match status" value="1"/>
</dbReference>
<dbReference type="NCBIfam" id="TIGR00114">
    <property type="entry name" value="lumazine-synth"/>
    <property type="match status" value="1"/>
</dbReference>
<dbReference type="EMBL" id="FOCP01000005">
    <property type="protein sequence ID" value="SEM98653.1"/>
    <property type="molecule type" value="Genomic_DNA"/>
</dbReference>
<dbReference type="InterPro" id="IPR034964">
    <property type="entry name" value="LS"/>
</dbReference>
<dbReference type="GO" id="GO:0009349">
    <property type="term" value="C:riboflavin synthase complex"/>
    <property type="evidence" value="ECO:0007669"/>
    <property type="project" value="UniProtKB-UniRule"/>
</dbReference>
<dbReference type="Proteomes" id="UP000199459">
    <property type="component" value="Unassembled WGS sequence"/>
</dbReference>
<comment type="function">
    <text evidence="7">Catalyzes the formation of 6,7-dimethyl-8-ribityllumazine by condensation of 5-amino-6-(D-ribitylamino)uracil with 3,4-dihydroxy-2-butanone 4-phosphate. This is the penultimate step in the biosynthesis of riboflavin.</text>
</comment>
<dbReference type="SUPFAM" id="SSF52121">
    <property type="entry name" value="Lumazine synthase"/>
    <property type="match status" value="1"/>
</dbReference>
<accession>A0A1H8CU42</accession>
<evidence type="ECO:0000256" key="7">
    <source>
        <dbReference type="HAMAP-Rule" id="MF_00178"/>
    </source>
</evidence>
<comment type="pathway">
    <text evidence="1 7">Cofactor biosynthesis; riboflavin biosynthesis; riboflavin from 2-hydroxy-3-oxobutyl phosphate and 5-amino-6-(D-ribitylamino)uracil: step 1/2.</text>
</comment>
<evidence type="ECO:0000313" key="8">
    <source>
        <dbReference type="EMBL" id="SEM98653.1"/>
    </source>
</evidence>
<evidence type="ECO:0000256" key="5">
    <source>
        <dbReference type="ARBA" id="ARBA00022679"/>
    </source>
</evidence>
<reference evidence="8 9" key="1">
    <citation type="submission" date="2016-10" db="EMBL/GenBank/DDBJ databases">
        <authorList>
            <person name="de Groot N.N."/>
        </authorList>
    </citation>
    <scope>NUCLEOTIDE SEQUENCE [LARGE SCALE GENOMIC DNA]</scope>
    <source>
        <strain evidence="8 9">Nm22</strain>
    </source>
</reference>
<evidence type="ECO:0000256" key="3">
    <source>
        <dbReference type="ARBA" id="ARBA00012664"/>
    </source>
</evidence>